<evidence type="ECO:0000256" key="1">
    <source>
        <dbReference type="ARBA" id="ARBA00005291"/>
    </source>
</evidence>
<name>A0A4D5RA45_SCOVI</name>
<organism evidence="3">
    <name type="scientific">Scolopendra viridis</name>
    <name type="common">Giant centipede</name>
    <dbReference type="NCBI Taxonomy" id="118503"/>
    <lineage>
        <taxon>Eukaryota</taxon>
        <taxon>Metazoa</taxon>
        <taxon>Ecdysozoa</taxon>
        <taxon>Arthropoda</taxon>
        <taxon>Myriapoda</taxon>
        <taxon>Chilopoda</taxon>
        <taxon>Pleurostigmophora</taxon>
        <taxon>Scolopendromorpha</taxon>
        <taxon>Scolopendridae</taxon>
        <taxon>Scolopendra</taxon>
    </lineage>
</organism>
<dbReference type="SUPFAM" id="SSF54909">
    <property type="entry name" value="Dimeric alpha+beta barrel"/>
    <property type="match status" value="2"/>
</dbReference>
<evidence type="ECO:0000313" key="3">
    <source>
        <dbReference type="EMBL" id="MIC89045.1"/>
    </source>
</evidence>
<dbReference type="PANTHER" id="PTHR21017:SF17">
    <property type="entry name" value="PROTEIN NIPSNAP"/>
    <property type="match status" value="1"/>
</dbReference>
<accession>A0A4D5RA45</accession>
<dbReference type="Gene3D" id="3.30.70.100">
    <property type="match status" value="2"/>
</dbReference>
<dbReference type="PANTHER" id="PTHR21017">
    <property type="entry name" value="NIPSNAP-RELATED"/>
    <property type="match status" value="1"/>
</dbReference>
<dbReference type="InterPro" id="IPR051557">
    <property type="entry name" value="NipSnap_domain"/>
</dbReference>
<dbReference type="Pfam" id="PF07978">
    <property type="entry name" value="NIPSNAP"/>
    <property type="match status" value="2"/>
</dbReference>
<feature type="domain" description="NIPSNAP" evidence="2">
    <location>
        <begin position="179"/>
        <end position="276"/>
    </location>
</feature>
<dbReference type="InterPro" id="IPR012577">
    <property type="entry name" value="NIPSNAP"/>
</dbReference>
<dbReference type="GO" id="GO:0000423">
    <property type="term" value="P:mitophagy"/>
    <property type="evidence" value="ECO:0007669"/>
    <property type="project" value="UniProtKB-ARBA"/>
</dbReference>
<dbReference type="FunFam" id="3.30.70.100:FF:000003">
    <property type="entry name" value="Protein NipSnap homolog 2"/>
    <property type="match status" value="1"/>
</dbReference>
<proteinExistence type="inferred from homology"/>
<dbReference type="AlphaFoldDB" id="A0A4D5RA45"/>
<evidence type="ECO:0000259" key="2">
    <source>
        <dbReference type="Pfam" id="PF07978"/>
    </source>
</evidence>
<dbReference type="InterPro" id="IPR011008">
    <property type="entry name" value="Dimeric_a/b-barrel"/>
</dbReference>
<comment type="similarity">
    <text evidence="1">Belongs to the NipSnap family.</text>
</comment>
<reference evidence="3" key="1">
    <citation type="journal article" date="2018" name="Toxicon">
        <title>Venom-gland transcriptomics and venom proteomics of the giant Florida blue centipede, Scolopendra viridis.</title>
        <authorList>
            <person name="Ward M.J."/>
            <person name="Rokyta D.R."/>
        </authorList>
    </citation>
    <scope>NUCLEOTIDE SEQUENCE</scope>
    <source>
        <tissue evidence="3">Venom gland</tissue>
    </source>
</reference>
<dbReference type="EMBL" id="GGNE01000504">
    <property type="protein sequence ID" value="MIC89045.1"/>
    <property type="molecule type" value="Transcribed_RNA"/>
</dbReference>
<feature type="domain" description="NIPSNAP" evidence="2">
    <location>
        <begin position="66"/>
        <end position="166"/>
    </location>
</feature>
<dbReference type="GO" id="GO:0005739">
    <property type="term" value="C:mitochondrion"/>
    <property type="evidence" value="ECO:0007669"/>
    <property type="project" value="TreeGrafter"/>
</dbReference>
<protein>
    <submittedName>
        <fullName evidence="3">Protein NipSnap</fullName>
    </submittedName>
</protein>
<sequence>MAVNMRLRYISNFATNNTSLLFRRFAATSQQVKEDKEGWLTKLLVRKIEPIKESHSRMLSDKETVYQLQTHNVKPDLMNDYLKNCEEFVKLSQERKDLGADLIGSWVVDVGDQDQSVHLWRYNGGYTGVSDAVKLLRTDPEYEKLQKERSKYLRSRHNQYLLSFSFWNVPVIRKPLHLYEMRSYILKPGTMIEWGNNWARAIHYRQNNTEAFCGLFSQSGRLYNVHHMWVYKDLKTRKETREAAWQKPGWDECVAYTVPLIREMESRIMYPTSFSPTQ</sequence>